<evidence type="ECO:0000313" key="4">
    <source>
        <dbReference type="Proteomes" id="UP000029864"/>
    </source>
</evidence>
<dbReference type="RefSeq" id="WP_035834927.1">
    <property type="nucleotide sequence ID" value="NZ_JACHBQ010000001.1"/>
</dbReference>
<dbReference type="PROSITE" id="PS51257">
    <property type="entry name" value="PROKAR_LIPOPROTEIN"/>
    <property type="match status" value="1"/>
</dbReference>
<name>A0A099JRM5_9MICO</name>
<organism evidence="2 4">
    <name type="scientific">Cryobacterium roopkundense</name>
    <dbReference type="NCBI Taxonomy" id="1001240"/>
    <lineage>
        <taxon>Bacteria</taxon>
        <taxon>Bacillati</taxon>
        <taxon>Actinomycetota</taxon>
        <taxon>Actinomycetes</taxon>
        <taxon>Micrococcales</taxon>
        <taxon>Microbacteriaceae</taxon>
        <taxon>Cryobacterium</taxon>
    </lineage>
</organism>
<protein>
    <recommendedName>
        <fullName evidence="6">DNA modification methylase</fullName>
    </recommendedName>
</protein>
<accession>A0A099JRM5</accession>
<keyword evidence="4" id="KW-1185">Reference proteome</keyword>
<dbReference type="STRING" id="1001240.GY21_02205"/>
<keyword evidence="1" id="KW-0732">Signal</keyword>
<gene>
    <name evidence="3" type="ORF">BJ997_000252</name>
    <name evidence="2" type="ORF">GY21_02205</name>
</gene>
<evidence type="ECO:0000313" key="2">
    <source>
        <dbReference type="EMBL" id="KGJ80805.1"/>
    </source>
</evidence>
<evidence type="ECO:0000313" key="3">
    <source>
        <dbReference type="EMBL" id="MBB5639704.1"/>
    </source>
</evidence>
<feature type="signal peptide" evidence="1">
    <location>
        <begin position="1"/>
        <end position="21"/>
    </location>
</feature>
<dbReference type="OrthoDB" id="3267550at2"/>
<dbReference type="Proteomes" id="UP000029864">
    <property type="component" value="Unassembled WGS sequence"/>
</dbReference>
<evidence type="ECO:0008006" key="6">
    <source>
        <dbReference type="Google" id="ProtNLM"/>
    </source>
</evidence>
<dbReference type="EMBL" id="JACHBQ010000001">
    <property type="protein sequence ID" value="MBB5639704.1"/>
    <property type="molecule type" value="Genomic_DNA"/>
</dbReference>
<reference evidence="2 4" key="1">
    <citation type="submission" date="2014-08" db="EMBL/GenBank/DDBJ databases">
        <authorList>
            <person name="Sisinthy S."/>
        </authorList>
    </citation>
    <scope>NUCLEOTIDE SEQUENCE [LARGE SCALE GENOMIC DNA]</scope>
    <source>
        <strain evidence="2 4">RuG17</strain>
    </source>
</reference>
<evidence type="ECO:0000256" key="1">
    <source>
        <dbReference type="SAM" id="SignalP"/>
    </source>
</evidence>
<sequence length="162" mass="16719">MSARIVASVFLAAGILLGTSACGFYAPQATLIQYDPSDGVSGDVGEIAFRNAMLLSEDGSTASLLVTAVNKGDSAQSVTVQYEAGGQKVTENVTIRANSSVTIGTEDRPSVLLENLDAAPGDLFPVFFQYGEETGVQLLLPILDGTTGVEYADLIPTATPAA</sequence>
<dbReference type="AlphaFoldDB" id="A0A099JRM5"/>
<dbReference type="eggNOG" id="ENOG5032ZZ6">
    <property type="taxonomic scope" value="Bacteria"/>
</dbReference>
<reference evidence="3 5" key="2">
    <citation type="submission" date="2020-08" db="EMBL/GenBank/DDBJ databases">
        <title>Sequencing the genomes of 1000 actinobacteria strains.</title>
        <authorList>
            <person name="Klenk H.-P."/>
        </authorList>
    </citation>
    <scope>NUCLEOTIDE SEQUENCE [LARGE SCALE GENOMIC DNA]</scope>
    <source>
        <strain evidence="3 5">DSM 21065</strain>
    </source>
</reference>
<feature type="chain" id="PRO_5038207551" description="DNA modification methylase" evidence="1">
    <location>
        <begin position="22"/>
        <end position="162"/>
    </location>
</feature>
<dbReference type="Proteomes" id="UP000561726">
    <property type="component" value="Unassembled WGS sequence"/>
</dbReference>
<proteinExistence type="predicted"/>
<evidence type="ECO:0000313" key="5">
    <source>
        <dbReference type="Proteomes" id="UP000561726"/>
    </source>
</evidence>
<dbReference type="EMBL" id="JPXF01000005">
    <property type="protein sequence ID" value="KGJ80805.1"/>
    <property type="molecule type" value="Genomic_DNA"/>
</dbReference>
<comment type="caution">
    <text evidence="2">The sequence shown here is derived from an EMBL/GenBank/DDBJ whole genome shotgun (WGS) entry which is preliminary data.</text>
</comment>